<protein>
    <submittedName>
        <fullName evidence="1">UPF0158 family protein</fullName>
    </submittedName>
</protein>
<dbReference type="EMBL" id="CP137640">
    <property type="protein sequence ID" value="WVX80577.1"/>
    <property type="molecule type" value="Genomic_DNA"/>
</dbReference>
<dbReference type="InterPro" id="IPR005361">
    <property type="entry name" value="UPF0158"/>
</dbReference>
<dbReference type="RefSeq" id="WP_338449508.1">
    <property type="nucleotide sequence ID" value="NZ_CP137640.1"/>
</dbReference>
<evidence type="ECO:0000313" key="2">
    <source>
        <dbReference type="Proteomes" id="UP001357223"/>
    </source>
</evidence>
<evidence type="ECO:0000313" key="1">
    <source>
        <dbReference type="EMBL" id="WVX80577.1"/>
    </source>
</evidence>
<keyword evidence="2" id="KW-1185">Reference proteome</keyword>
<reference evidence="1 2" key="1">
    <citation type="submission" date="2023-10" db="EMBL/GenBank/DDBJ databases">
        <title>Niallia locisalis sp.nov. isolated from a salt pond sample.</title>
        <authorList>
            <person name="Li X.-J."/>
            <person name="Dong L."/>
        </authorList>
    </citation>
    <scope>NUCLEOTIDE SEQUENCE [LARGE SCALE GENOMIC DNA]</scope>
    <source>
        <strain evidence="1 2">DSM 29761</strain>
    </source>
</reference>
<accession>A0ABZ2CBA5</accession>
<dbReference type="Pfam" id="PF03682">
    <property type="entry name" value="UPF0158"/>
    <property type="match status" value="1"/>
</dbReference>
<dbReference type="Proteomes" id="UP001357223">
    <property type="component" value="Chromosome"/>
</dbReference>
<gene>
    <name evidence="1" type="ORF">R4Z09_25590</name>
</gene>
<name>A0ABZ2CBA5_9BACI</name>
<proteinExistence type="predicted"/>
<sequence length="154" mass="18267">MVKPVKLKDIVWEMESQIDDSYSFFNKTTGDIVFITSEELRAAEGEDNDDSPQWMQENSRVAIDILENDGNYIELPTKFDIHEYGIMEDFCFSMKDERIQNSLLRAIGSKGAFQRFKDQIINLGIRDQWFSYRDERYKQIAKEWCRDNDIELIE</sequence>
<organism evidence="1 2">
    <name type="scientific">Niallia oryzisoli</name>
    <dbReference type="NCBI Taxonomy" id="1737571"/>
    <lineage>
        <taxon>Bacteria</taxon>
        <taxon>Bacillati</taxon>
        <taxon>Bacillota</taxon>
        <taxon>Bacilli</taxon>
        <taxon>Bacillales</taxon>
        <taxon>Bacillaceae</taxon>
        <taxon>Niallia</taxon>
    </lineage>
</organism>